<dbReference type="InterPro" id="IPR055469">
    <property type="entry name" value="DUF7041"/>
</dbReference>
<protein>
    <submittedName>
        <fullName evidence="2">Tick transposon</fullName>
    </submittedName>
</protein>
<dbReference type="Pfam" id="PF23055">
    <property type="entry name" value="DUF7041"/>
    <property type="match status" value="1"/>
</dbReference>
<dbReference type="PANTHER" id="PTHR33327:SF3">
    <property type="entry name" value="RNA-DIRECTED DNA POLYMERASE"/>
    <property type="match status" value="1"/>
</dbReference>
<evidence type="ECO:0000259" key="1">
    <source>
        <dbReference type="Pfam" id="PF23055"/>
    </source>
</evidence>
<sequence length="251" mass="27697">MANPQPAATAAVAVKLPDFWKSDPTMWFAQAEAQFALAGVTQDETKFHHIVAKIDQSVICHVADLVKQPPANDKYDAIKTRLVARFELSPQSKLEKLLGACDLGDLRPTHLLAKMQELASGLNVDEAFLKMLFIQRLPANIRPVLSINDGSLAKIAEMGDKMVDLVPHVAEVKANAAAAPEEPFSQENLAAQIAALTAEIRRLKSGPERTRSRSVSRRRSDNGSGICWYHRKYGGQAERCRSPCKYQQPKN</sequence>
<evidence type="ECO:0000313" key="3">
    <source>
        <dbReference type="Proteomes" id="UP000069940"/>
    </source>
</evidence>
<keyword evidence="3" id="KW-1185">Reference proteome</keyword>
<feature type="domain" description="DUF7041" evidence="1">
    <location>
        <begin position="16"/>
        <end position="98"/>
    </location>
</feature>
<dbReference type="EnsemblMetazoa" id="AALFPA23_023220.R34543">
    <property type="protein sequence ID" value="AALFPA23_023220.P34543"/>
    <property type="gene ID" value="AALFPA23_023220"/>
</dbReference>
<name>A0A182GZT6_AEDAL</name>
<reference evidence="2" key="2">
    <citation type="submission" date="2025-05" db="UniProtKB">
        <authorList>
            <consortium name="EnsemblMetazoa"/>
        </authorList>
    </citation>
    <scope>IDENTIFICATION</scope>
    <source>
        <strain evidence="2">Foshan</strain>
    </source>
</reference>
<dbReference type="AlphaFoldDB" id="A0A182GZT6"/>
<dbReference type="Proteomes" id="UP000069940">
    <property type="component" value="Unassembled WGS sequence"/>
</dbReference>
<dbReference type="PANTHER" id="PTHR33327">
    <property type="entry name" value="ENDONUCLEASE"/>
    <property type="match status" value="1"/>
</dbReference>
<evidence type="ECO:0000313" key="2">
    <source>
        <dbReference type="EnsemblMetazoa" id="AALFPA23_023220.P34543"/>
    </source>
</evidence>
<proteinExistence type="predicted"/>
<organism evidence="2 3">
    <name type="scientific">Aedes albopictus</name>
    <name type="common">Asian tiger mosquito</name>
    <name type="synonym">Stegomyia albopicta</name>
    <dbReference type="NCBI Taxonomy" id="7160"/>
    <lineage>
        <taxon>Eukaryota</taxon>
        <taxon>Metazoa</taxon>
        <taxon>Ecdysozoa</taxon>
        <taxon>Arthropoda</taxon>
        <taxon>Hexapoda</taxon>
        <taxon>Insecta</taxon>
        <taxon>Pterygota</taxon>
        <taxon>Neoptera</taxon>
        <taxon>Endopterygota</taxon>
        <taxon>Diptera</taxon>
        <taxon>Nematocera</taxon>
        <taxon>Culicoidea</taxon>
        <taxon>Culicidae</taxon>
        <taxon>Culicinae</taxon>
        <taxon>Aedini</taxon>
        <taxon>Aedes</taxon>
        <taxon>Stegomyia</taxon>
    </lineage>
</organism>
<accession>A0A182GZT6</accession>
<reference evidence="3" key="1">
    <citation type="journal article" date="2015" name="Proc. Natl. Acad. Sci. U.S.A.">
        <title>Genome sequence of the Asian Tiger mosquito, Aedes albopictus, reveals insights into its biology, genetics, and evolution.</title>
        <authorList>
            <person name="Chen X.G."/>
            <person name="Jiang X."/>
            <person name="Gu J."/>
            <person name="Xu M."/>
            <person name="Wu Y."/>
            <person name="Deng Y."/>
            <person name="Zhang C."/>
            <person name="Bonizzoni M."/>
            <person name="Dermauw W."/>
            <person name="Vontas J."/>
            <person name="Armbruster P."/>
            <person name="Huang X."/>
            <person name="Yang Y."/>
            <person name="Zhang H."/>
            <person name="He W."/>
            <person name="Peng H."/>
            <person name="Liu Y."/>
            <person name="Wu K."/>
            <person name="Chen J."/>
            <person name="Lirakis M."/>
            <person name="Topalis P."/>
            <person name="Van Leeuwen T."/>
            <person name="Hall A.B."/>
            <person name="Jiang X."/>
            <person name="Thorpe C."/>
            <person name="Mueller R.L."/>
            <person name="Sun C."/>
            <person name="Waterhouse R.M."/>
            <person name="Yan G."/>
            <person name="Tu Z.J."/>
            <person name="Fang X."/>
            <person name="James A.A."/>
        </authorList>
    </citation>
    <scope>NUCLEOTIDE SEQUENCE [LARGE SCALE GENOMIC DNA]</scope>
    <source>
        <strain evidence="3">Foshan</strain>
    </source>
</reference>